<name>A0A0C7NRD2_DEFTU</name>
<dbReference type="InterPro" id="IPR006059">
    <property type="entry name" value="SBP"/>
</dbReference>
<dbReference type="PANTHER" id="PTHR43649">
    <property type="entry name" value="ARABINOSE-BINDING PROTEIN-RELATED"/>
    <property type="match status" value="1"/>
</dbReference>
<evidence type="ECO:0000313" key="1">
    <source>
        <dbReference type="EMBL" id="CEP78397.1"/>
    </source>
</evidence>
<dbReference type="HOGENOM" id="CLU_031285_10_1_0"/>
<dbReference type="OrthoDB" id="9772007at2"/>
<dbReference type="SUPFAM" id="SSF53850">
    <property type="entry name" value="Periplasmic binding protein-like II"/>
    <property type="match status" value="1"/>
</dbReference>
<protein>
    <submittedName>
        <fullName evidence="1">Maltose-binding protein</fullName>
    </submittedName>
</protein>
<evidence type="ECO:0000313" key="2">
    <source>
        <dbReference type="Proteomes" id="UP000032809"/>
    </source>
</evidence>
<dbReference type="RefSeq" id="WP_045087859.1">
    <property type="nucleotide sequence ID" value="NZ_LN824141.1"/>
</dbReference>
<keyword evidence="2" id="KW-1185">Reference proteome</keyword>
<organism evidence="1 2">
    <name type="scientific">Defluviitoga tunisiensis</name>
    <dbReference type="NCBI Taxonomy" id="1006576"/>
    <lineage>
        <taxon>Bacteria</taxon>
        <taxon>Thermotogati</taxon>
        <taxon>Thermotogota</taxon>
        <taxon>Thermotogae</taxon>
        <taxon>Petrotogales</taxon>
        <taxon>Petrotogaceae</taxon>
        <taxon>Defluviitoga</taxon>
    </lineage>
</organism>
<dbReference type="KEGG" id="dtn:DTL3_1093"/>
<accession>A0A0C7NRD2</accession>
<dbReference type="InterPro" id="IPR050490">
    <property type="entry name" value="Bact_solute-bd_prot1"/>
</dbReference>
<gene>
    <name evidence="1" type="primary">malE3</name>
    <name evidence="1" type="ORF">DTL3_1093</name>
</gene>
<proteinExistence type="predicted"/>
<dbReference type="Proteomes" id="UP000032809">
    <property type="component" value="Chromosome I"/>
</dbReference>
<dbReference type="AlphaFoldDB" id="A0A0C7NRD2"/>
<dbReference type="Gene3D" id="3.40.190.10">
    <property type="entry name" value="Periplasmic binding protein-like II"/>
    <property type="match status" value="2"/>
</dbReference>
<dbReference type="Pfam" id="PF01547">
    <property type="entry name" value="SBP_bac_1"/>
    <property type="match status" value="1"/>
</dbReference>
<dbReference type="STRING" id="1006576.DTL3_1093"/>
<dbReference type="EMBL" id="LN824141">
    <property type="protein sequence ID" value="CEP78397.1"/>
    <property type="molecule type" value="Genomic_DNA"/>
</dbReference>
<reference evidence="2" key="1">
    <citation type="submission" date="2014-11" db="EMBL/GenBank/DDBJ databases">
        <authorList>
            <person name="Wibberg D."/>
        </authorList>
    </citation>
    <scope>NUCLEOTIDE SEQUENCE [LARGE SCALE GENOMIC DNA]</scope>
    <source>
        <strain evidence="2">L3</strain>
    </source>
</reference>
<sequence>MSKKVLLVFMLVGLTLLSFGKTKISVWQFMMDDNLSQQVKADFEKANPDIELEIVQLSWATGFDRIVTSIAAGTAPDVIELGNTWLATFASQGVLRPVDDLVGKAKDDYVAWNFVEYQDKYWGFPWLLAPRCMYYNLELLEKAGLDPDNPPKTWMELLNASAKIHALGPDIYGVGLCVGELYSPYQEWFLPAVWGNFGHFVSPDLKKATLNSDPVIEAAYYYRSLKDYALLGKESELAEAFGKGKLGFFFAGPAYINNTQRDYPETIFDVAFIPKPRENYGYHASFAGGEVLGISSQCKNIDEAWRVVEYLLGEKVAMQITRTTGEVFPTKVGIEKDPWFESHPLHRTFLEQNQYAVPFPPLAEANKIEQLFTNIVEEILLTNTPIENILQKYNEQIQSLL</sequence>
<dbReference type="PANTHER" id="PTHR43649:SF12">
    <property type="entry name" value="DIACETYLCHITOBIOSE BINDING PROTEIN DASA"/>
    <property type="match status" value="1"/>
</dbReference>